<feature type="compositionally biased region" description="Low complexity" evidence="3">
    <location>
        <begin position="485"/>
        <end position="497"/>
    </location>
</feature>
<dbReference type="Proteomes" id="UP001212411">
    <property type="component" value="Chromosome 3"/>
</dbReference>
<dbReference type="InterPro" id="IPR001370">
    <property type="entry name" value="BIR_rpt"/>
</dbReference>
<keyword evidence="1" id="KW-0479">Metal-binding</keyword>
<evidence type="ECO:0000256" key="3">
    <source>
        <dbReference type="SAM" id="MobiDB-lite"/>
    </source>
</evidence>
<feature type="compositionally biased region" description="Pro residues" evidence="3">
    <location>
        <begin position="849"/>
        <end position="862"/>
    </location>
</feature>
<feature type="region of interest" description="Disordered" evidence="3">
    <location>
        <begin position="817"/>
        <end position="885"/>
    </location>
</feature>
<gene>
    <name evidence="4" type="primary">bir1</name>
    <name evidence="4" type="ORF">SOMG_04282</name>
</gene>
<feature type="compositionally biased region" description="Polar residues" evidence="3">
    <location>
        <begin position="395"/>
        <end position="405"/>
    </location>
</feature>
<dbReference type="Pfam" id="PF00653">
    <property type="entry name" value="BIR"/>
    <property type="match status" value="2"/>
</dbReference>
<feature type="compositionally biased region" description="Basic residues" evidence="3">
    <location>
        <begin position="286"/>
        <end position="295"/>
    </location>
</feature>
<feature type="compositionally biased region" description="Basic and acidic residues" evidence="3">
    <location>
        <begin position="729"/>
        <end position="745"/>
    </location>
</feature>
<evidence type="ECO:0000313" key="5">
    <source>
        <dbReference type="Proteomes" id="UP001212411"/>
    </source>
</evidence>
<feature type="compositionally biased region" description="Polar residues" evidence="3">
    <location>
        <begin position="462"/>
        <end position="484"/>
    </location>
</feature>
<feature type="compositionally biased region" description="Basic and acidic residues" evidence="3">
    <location>
        <begin position="261"/>
        <end position="274"/>
    </location>
</feature>
<dbReference type="KEGG" id="som:SOMG_04282"/>
<dbReference type="RefSeq" id="XP_056039605.1">
    <property type="nucleotide sequence ID" value="XM_056183069.1"/>
</dbReference>
<dbReference type="AlphaFoldDB" id="A0AAF0AY96"/>
<dbReference type="SMART" id="SM00238">
    <property type="entry name" value="BIR"/>
    <property type="match status" value="2"/>
</dbReference>
<protein>
    <submittedName>
        <fullName evidence="4">Survivin, Bir1</fullName>
    </submittedName>
</protein>
<feature type="compositionally biased region" description="Low complexity" evidence="3">
    <location>
        <begin position="556"/>
        <end position="566"/>
    </location>
</feature>
<dbReference type="PANTHER" id="PTHR46771">
    <property type="entry name" value="DETERIN"/>
    <property type="match status" value="1"/>
</dbReference>
<dbReference type="GeneID" id="80877758"/>
<feature type="compositionally biased region" description="Polar residues" evidence="3">
    <location>
        <begin position="661"/>
        <end position="686"/>
    </location>
</feature>
<dbReference type="SUPFAM" id="SSF57924">
    <property type="entry name" value="Inhibitor of apoptosis (IAP) repeat"/>
    <property type="match status" value="2"/>
</dbReference>
<evidence type="ECO:0000313" key="4">
    <source>
        <dbReference type="EMBL" id="WBW75362.1"/>
    </source>
</evidence>
<feature type="compositionally biased region" description="Polar residues" evidence="3">
    <location>
        <begin position="601"/>
        <end position="620"/>
    </location>
</feature>
<evidence type="ECO:0000256" key="2">
    <source>
        <dbReference type="ARBA" id="ARBA00022833"/>
    </source>
</evidence>
<dbReference type="GO" id="GO:0046872">
    <property type="term" value="F:metal ion binding"/>
    <property type="evidence" value="ECO:0007669"/>
    <property type="project" value="UniProtKB-KW"/>
</dbReference>
<keyword evidence="2" id="KW-0862">Zinc</keyword>
<dbReference type="CDD" id="cd00022">
    <property type="entry name" value="BIR"/>
    <property type="match status" value="2"/>
</dbReference>
<feature type="compositionally biased region" description="Basic and acidic residues" evidence="3">
    <location>
        <begin position="535"/>
        <end position="552"/>
    </location>
</feature>
<feature type="compositionally biased region" description="Polar residues" evidence="3">
    <location>
        <begin position="584"/>
        <end position="594"/>
    </location>
</feature>
<feature type="compositionally biased region" description="Polar residues" evidence="3">
    <location>
        <begin position="824"/>
        <end position="838"/>
    </location>
</feature>
<accession>A0AAF0AY96</accession>
<organism evidence="4 5">
    <name type="scientific">Schizosaccharomyces osmophilus</name>
    <dbReference type="NCBI Taxonomy" id="2545709"/>
    <lineage>
        <taxon>Eukaryota</taxon>
        <taxon>Fungi</taxon>
        <taxon>Dikarya</taxon>
        <taxon>Ascomycota</taxon>
        <taxon>Taphrinomycotina</taxon>
        <taxon>Schizosaccharomycetes</taxon>
        <taxon>Schizosaccharomycetales</taxon>
        <taxon>Schizosaccharomycetaceae</taxon>
        <taxon>Schizosaccharomyces</taxon>
    </lineage>
</organism>
<evidence type="ECO:0000256" key="1">
    <source>
        <dbReference type="ARBA" id="ARBA00022723"/>
    </source>
</evidence>
<feature type="compositionally biased region" description="Polar residues" evidence="3">
    <location>
        <begin position="446"/>
        <end position="455"/>
    </location>
</feature>
<feature type="region of interest" description="Disordered" evidence="3">
    <location>
        <begin position="225"/>
        <end position="778"/>
    </location>
</feature>
<dbReference type="PROSITE" id="PS50143">
    <property type="entry name" value="BIR_REPEAT_2"/>
    <property type="match status" value="2"/>
</dbReference>
<dbReference type="Gene3D" id="1.10.1170.10">
    <property type="entry name" value="Inhibitor Of Apoptosis Protein (2mihbC-IAP-1), Chain A"/>
    <property type="match status" value="2"/>
</dbReference>
<proteinExistence type="predicted"/>
<dbReference type="EMBL" id="CP115613">
    <property type="protein sequence ID" value="WBW75362.1"/>
    <property type="molecule type" value="Genomic_DNA"/>
</dbReference>
<sequence>MKPVEPSSKRRWSRHRKEMCIVSKRLETFKKISWSLSSPNPEQLSAVGFYYNPIQKPQQRIDNVTCFMCSKSFYDWEENDDPLKEHITHSPSCPWAYVLSARNNPHQDPKAPSLTKCRELTFVDKVWPYISRSDFHCQPNTMATAGFVFTPSTDSKDAAHCLYCNIDLHDWESDDDPFKEHQRRRPDCLFFTWKDPTALSPTKLSLLSSSNVDFDDVSLSELVSNSSEKNHFKTTNEPKPTPRRRISSLSQSHPFSLYSNTKHDSSLVQSEHHSSSPSKPAVITSPKRRGKQVNKKSKDAVFKPARPIFSDEDEDDQPDFRSSPPKYPSNTPKKFNREQEYPSYMNGSHIPFNHTLPPSTPPSPNRTDESYHSIHSPMATNLPPIQEDAGELNSKENSVNYSTNTEPKDAPSMRFSNTTFSTEPIANFKPPEGSPHVSKKRKSSETENAPNQQQMDVAPESTLPTAKRQLSSEYLTLNDPKNQPASSESELEAFSAETSIFEDFPQNPSFDKHGSSFMTNDDEPLAGLLESTKLTLEKKDESSNKIENKSEKPPVSSSRDNSSSSSFEAVHTPTSDFGRESVIESDTLTASSITPPRDATSKNNDSGILNASLMINSSPKHNVRERSSSGTKTLSNKGDYHDSKPLQNLTNIERTALKRPSTVSKNSSISEGTALPDSQTEALSNSKNEEEWTPKGNASADVNTNSPTAGEVFHDSESAFSKGMGYSEKGLEVPRLSESKIKEPSLDINGNRQANILPEKEESESMGFKETSDSLGKANLLSQTPFEETDKFEIKHSLHSTPKDHKHLDELPEFSASPSKFVDDTSNSPFDPLSQSSFLAPLTPMKTKPAPPSIKPSVPPWEPVDFSSLLETPANKSPESEDLTEEELTMTVEHWIKYQYAKCAKVFEEECERQIEWLLKEGKRAEDYIQNL</sequence>
<keyword evidence="5" id="KW-1185">Reference proteome</keyword>
<dbReference type="PANTHER" id="PTHR46771:SF5">
    <property type="entry name" value="DETERIN"/>
    <property type="match status" value="1"/>
</dbReference>
<reference evidence="4 5" key="1">
    <citation type="journal article" date="2023" name="G3 (Bethesda)">
        <title>A high-quality reference genome for the fission yeast Schizosaccharomyces osmophilus.</title>
        <authorList>
            <person name="Jia G.S."/>
            <person name="Zhang W.C."/>
            <person name="Liang Y."/>
            <person name="Liu X.H."/>
            <person name="Rhind N."/>
            <person name="Pidoux A."/>
            <person name="Brysch-Herzberg M."/>
            <person name="Du L.L."/>
        </authorList>
    </citation>
    <scope>NUCLEOTIDE SEQUENCE [LARGE SCALE GENOMIC DNA]</scope>
    <source>
        <strain evidence="4 5">CBS 15793</strain>
    </source>
</reference>
<feature type="compositionally biased region" description="Polar residues" evidence="3">
    <location>
        <begin position="247"/>
        <end position="260"/>
    </location>
</feature>
<name>A0AAF0AY96_9SCHI</name>
<dbReference type="InterPro" id="IPR051190">
    <property type="entry name" value="Baculoviral_IAP"/>
</dbReference>
<feature type="compositionally biased region" description="Polar residues" evidence="3">
    <location>
        <begin position="414"/>
        <end position="424"/>
    </location>
</feature>